<dbReference type="Proteomes" id="UP000749559">
    <property type="component" value="Unassembled WGS sequence"/>
</dbReference>
<feature type="signal peptide" evidence="2">
    <location>
        <begin position="1"/>
        <end position="29"/>
    </location>
</feature>
<sequence>MMTSLNKMMTTQLLVVTLCLLVLMSFISASPRFGDSRSGVKSDRRRGGRLTNPKPAPFKGGTQSSGLRMSGKIKDGNFIVKLAGQKPVVFDMVKKKIVKQTNPFQLVPEED</sequence>
<evidence type="ECO:0000256" key="1">
    <source>
        <dbReference type="SAM" id="MobiDB-lite"/>
    </source>
</evidence>
<evidence type="ECO:0000313" key="3">
    <source>
        <dbReference type="EMBL" id="CAH1772945.1"/>
    </source>
</evidence>
<gene>
    <name evidence="3" type="ORF">OFUS_LOCUS614</name>
</gene>
<reference evidence="3" key="1">
    <citation type="submission" date="2022-03" db="EMBL/GenBank/DDBJ databases">
        <authorList>
            <person name="Martin C."/>
        </authorList>
    </citation>
    <scope>NUCLEOTIDE SEQUENCE</scope>
</reference>
<evidence type="ECO:0000313" key="4">
    <source>
        <dbReference type="Proteomes" id="UP000749559"/>
    </source>
</evidence>
<dbReference type="EMBL" id="CAIIXF020000001">
    <property type="protein sequence ID" value="CAH1772945.1"/>
    <property type="molecule type" value="Genomic_DNA"/>
</dbReference>
<dbReference type="AlphaFoldDB" id="A0A8S4MWC6"/>
<protein>
    <submittedName>
        <fullName evidence="3">Uncharacterized protein</fullName>
    </submittedName>
</protein>
<comment type="caution">
    <text evidence="3">The sequence shown here is derived from an EMBL/GenBank/DDBJ whole genome shotgun (WGS) entry which is preliminary data.</text>
</comment>
<proteinExistence type="predicted"/>
<evidence type="ECO:0000256" key="2">
    <source>
        <dbReference type="SAM" id="SignalP"/>
    </source>
</evidence>
<organism evidence="3 4">
    <name type="scientific">Owenia fusiformis</name>
    <name type="common">Polychaete worm</name>
    <dbReference type="NCBI Taxonomy" id="6347"/>
    <lineage>
        <taxon>Eukaryota</taxon>
        <taxon>Metazoa</taxon>
        <taxon>Spiralia</taxon>
        <taxon>Lophotrochozoa</taxon>
        <taxon>Annelida</taxon>
        <taxon>Polychaeta</taxon>
        <taxon>Sedentaria</taxon>
        <taxon>Canalipalpata</taxon>
        <taxon>Sabellida</taxon>
        <taxon>Oweniida</taxon>
        <taxon>Oweniidae</taxon>
        <taxon>Owenia</taxon>
    </lineage>
</organism>
<feature type="chain" id="PRO_5035854348" evidence="2">
    <location>
        <begin position="30"/>
        <end position="111"/>
    </location>
</feature>
<accession>A0A8S4MWC6</accession>
<name>A0A8S4MWC6_OWEFU</name>
<feature type="region of interest" description="Disordered" evidence="1">
    <location>
        <begin position="31"/>
        <end position="70"/>
    </location>
</feature>
<keyword evidence="4" id="KW-1185">Reference proteome</keyword>
<keyword evidence="2" id="KW-0732">Signal</keyword>